<feature type="transmembrane region" description="Helical" evidence="10">
    <location>
        <begin position="180"/>
        <end position="200"/>
    </location>
</feature>
<dbReference type="PANTHER" id="PTHR10110:SF86">
    <property type="entry name" value="SODIUM_HYDROGEN EXCHANGER 7"/>
    <property type="match status" value="1"/>
</dbReference>
<evidence type="ECO:0000256" key="6">
    <source>
        <dbReference type="ARBA" id="ARBA00023053"/>
    </source>
</evidence>
<dbReference type="AlphaFoldDB" id="A0A2W2HR34"/>
<keyword evidence="6 10" id="KW-0915">Sodium</keyword>
<comment type="similarity">
    <text evidence="10">Belongs to the monovalent cation:proton antiporter 1 (CPA1) transporter (TC 2.A.36) family.</text>
</comment>
<dbReference type="Proteomes" id="UP000248544">
    <property type="component" value="Unassembled WGS sequence"/>
</dbReference>
<dbReference type="NCBIfam" id="TIGR00831">
    <property type="entry name" value="a_cpa1"/>
    <property type="match status" value="1"/>
</dbReference>
<evidence type="ECO:0000256" key="10">
    <source>
        <dbReference type="RuleBase" id="RU366002"/>
    </source>
</evidence>
<keyword evidence="3 10" id="KW-1003">Cell membrane</keyword>
<comment type="subcellular location">
    <subcellularLocation>
        <location evidence="1 10">Cell membrane</location>
        <topology evidence="1 10">Multi-pass membrane protein</topology>
    </subcellularLocation>
</comment>
<feature type="transmembrane region" description="Helical" evidence="10">
    <location>
        <begin position="345"/>
        <end position="367"/>
    </location>
</feature>
<evidence type="ECO:0000256" key="3">
    <source>
        <dbReference type="ARBA" id="ARBA00022475"/>
    </source>
</evidence>
<comment type="caution">
    <text evidence="13">The sequence shown here is derived from an EMBL/GenBank/DDBJ whole genome shotgun (WGS) entry which is preliminary data.</text>
</comment>
<dbReference type="InterPro" id="IPR018422">
    <property type="entry name" value="Cation/H_exchanger_CPA1"/>
</dbReference>
<evidence type="ECO:0000256" key="5">
    <source>
        <dbReference type="ARBA" id="ARBA00022989"/>
    </source>
</evidence>
<dbReference type="GO" id="GO:0098719">
    <property type="term" value="P:sodium ion import across plasma membrane"/>
    <property type="evidence" value="ECO:0007669"/>
    <property type="project" value="TreeGrafter"/>
</dbReference>
<feature type="transmembrane region" description="Helical" evidence="10">
    <location>
        <begin position="301"/>
        <end position="324"/>
    </location>
</feature>
<keyword evidence="10" id="KW-0050">Antiport</keyword>
<dbReference type="InterPro" id="IPR006153">
    <property type="entry name" value="Cation/H_exchanger_TM"/>
</dbReference>
<dbReference type="InterPro" id="IPR004705">
    <property type="entry name" value="Cation/H_exchanger_CPA1_bac"/>
</dbReference>
<feature type="transmembrane region" description="Helical" evidence="10">
    <location>
        <begin position="6"/>
        <end position="23"/>
    </location>
</feature>
<evidence type="ECO:0000256" key="2">
    <source>
        <dbReference type="ARBA" id="ARBA00022448"/>
    </source>
</evidence>
<evidence type="ECO:0000256" key="1">
    <source>
        <dbReference type="ARBA" id="ARBA00004651"/>
    </source>
</evidence>
<evidence type="ECO:0000256" key="7">
    <source>
        <dbReference type="ARBA" id="ARBA00023065"/>
    </source>
</evidence>
<accession>A0A2W2HR34</accession>
<comment type="function">
    <text evidence="10">Na(+)/H(+) antiporter that extrudes sodium in exchange for external protons.</text>
</comment>
<dbReference type="EMBL" id="POUA01000030">
    <property type="protein sequence ID" value="PZG53000.1"/>
    <property type="molecule type" value="Genomic_DNA"/>
</dbReference>
<feature type="transmembrane region" description="Helical" evidence="10">
    <location>
        <begin position="30"/>
        <end position="50"/>
    </location>
</feature>
<feature type="transmembrane region" description="Helical" evidence="10">
    <location>
        <begin position="373"/>
        <end position="397"/>
    </location>
</feature>
<protein>
    <submittedName>
        <fullName evidence="13">Na+/H+ antiporter</fullName>
    </submittedName>
</protein>
<name>A0A2W2HR34_9ACTN</name>
<dbReference type="GO" id="GO:0015385">
    <property type="term" value="F:sodium:proton antiporter activity"/>
    <property type="evidence" value="ECO:0007669"/>
    <property type="project" value="InterPro"/>
</dbReference>
<keyword evidence="8 10" id="KW-0472">Membrane</keyword>
<comment type="caution">
    <text evidence="10">Lacks conserved residue(s) required for the propagation of feature annotation.</text>
</comment>
<organism evidence="13 14">
    <name type="scientific">Spongiactinospora gelatinilytica</name>
    <dbReference type="NCBI Taxonomy" id="2666298"/>
    <lineage>
        <taxon>Bacteria</taxon>
        <taxon>Bacillati</taxon>
        <taxon>Actinomycetota</taxon>
        <taxon>Actinomycetes</taxon>
        <taxon>Streptosporangiales</taxon>
        <taxon>Streptosporangiaceae</taxon>
        <taxon>Spongiactinospora</taxon>
    </lineage>
</organism>
<evidence type="ECO:0000313" key="13">
    <source>
        <dbReference type="EMBL" id="PZG53000.1"/>
    </source>
</evidence>
<dbReference type="Pfam" id="PF00999">
    <property type="entry name" value="Na_H_Exchanger"/>
    <property type="match status" value="1"/>
</dbReference>
<keyword evidence="7 10" id="KW-0406">Ion transport</keyword>
<dbReference type="RefSeq" id="WP_111166140.1">
    <property type="nucleotide sequence ID" value="NZ_POUA01000030.1"/>
</dbReference>
<feature type="transmembrane region" description="Helical" evidence="10">
    <location>
        <begin position="265"/>
        <end position="286"/>
    </location>
</feature>
<dbReference type="GO" id="GO:0005886">
    <property type="term" value="C:plasma membrane"/>
    <property type="evidence" value="ECO:0007669"/>
    <property type="project" value="UniProtKB-SubCell"/>
</dbReference>
<keyword evidence="5 10" id="KW-1133">Transmembrane helix</keyword>
<keyword evidence="4 10" id="KW-0812">Transmembrane</keyword>
<feature type="transmembrane region" description="Helical" evidence="10">
    <location>
        <begin position="86"/>
        <end position="107"/>
    </location>
</feature>
<proteinExistence type="inferred from homology"/>
<sequence length="528" mass="55460">MSGEVFVIGVVLAVALVAARLLGRTLGVPEAIVLVALGGAASFLPGATAVDVPPDAVLYFFLPPLVYHAAFVTAPREAKEDAVPIGVLAFGLTLVTALSVMAAALLVVPGLTWPQALALGAAVAPTDPVAATSTLQKLGAPRRLVTILEGESLVNDGVALTLFGLALAAMAHPVTAGETALLLVKVVLGGVGYGLALAWAIGRLRPLIKDGGGQIVLSLVTPFLAYFPAEHFGFSGVLATIVTGFMLGIRGPGVLQPASRLSGRVFWDVLVFLLESALFVLLGLQIHKVFDGVAGQPAGRLALAAVLVIAVVVTVRQAWTWLVFPLARYLPTRPLDFEHLGPRDRLLMGWAGMRGAITLAIALSIPLTAEHRALLLFLAAVVVLATLVVQASTIGPLMRLLGLQEGRTAVVEEATAREALLEVAMSELDRLAADQKIDDQTADVFRQLFELRLDRVRALLDQDGDGPDADRASPASATPGRGLRRELITAQRSKLHELYASGTIGADTLRRIGHELDLEDRRGGTPAP</sequence>
<evidence type="ECO:0000313" key="14">
    <source>
        <dbReference type="Proteomes" id="UP000248544"/>
    </source>
</evidence>
<keyword evidence="2 10" id="KW-0813">Transport</keyword>
<feature type="domain" description="Cation/H+ exchanger transmembrane" evidence="12">
    <location>
        <begin position="14"/>
        <end position="399"/>
    </location>
</feature>
<evidence type="ECO:0000256" key="11">
    <source>
        <dbReference type="SAM" id="MobiDB-lite"/>
    </source>
</evidence>
<evidence type="ECO:0000256" key="8">
    <source>
        <dbReference type="ARBA" id="ARBA00023136"/>
    </source>
</evidence>
<feature type="region of interest" description="Disordered" evidence="11">
    <location>
        <begin position="462"/>
        <end position="482"/>
    </location>
</feature>
<evidence type="ECO:0000259" key="12">
    <source>
        <dbReference type="Pfam" id="PF00999"/>
    </source>
</evidence>
<feature type="transmembrane region" description="Helical" evidence="10">
    <location>
        <begin position="56"/>
        <end position="74"/>
    </location>
</feature>
<dbReference type="Gene3D" id="6.10.140.1330">
    <property type="match status" value="1"/>
</dbReference>
<feature type="transmembrane region" description="Helical" evidence="10">
    <location>
        <begin position="207"/>
        <end position="226"/>
    </location>
</feature>
<dbReference type="GO" id="GO:0051453">
    <property type="term" value="P:regulation of intracellular pH"/>
    <property type="evidence" value="ECO:0007669"/>
    <property type="project" value="TreeGrafter"/>
</dbReference>
<dbReference type="PANTHER" id="PTHR10110">
    <property type="entry name" value="SODIUM/HYDROGEN EXCHANGER"/>
    <property type="match status" value="1"/>
</dbReference>
<evidence type="ECO:0000256" key="9">
    <source>
        <dbReference type="ARBA" id="ARBA00023201"/>
    </source>
</evidence>
<evidence type="ECO:0000256" key="4">
    <source>
        <dbReference type="ARBA" id="ARBA00022692"/>
    </source>
</evidence>
<gene>
    <name evidence="13" type="ORF">C1I98_06355</name>
</gene>
<dbReference type="GO" id="GO:0015386">
    <property type="term" value="F:potassium:proton antiporter activity"/>
    <property type="evidence" value="ECO:0007669"/>
    <property type="project" value="TreeGrafter"/>
</dbReference>
<keyword evidence="9 10" id="KW-0739">Sodium transport</keyword>
<keyword evidence="14" id="KW-1185">Reference proteome</keyword>
<reference evidence="13 14" key="1">
    <citation type="submission" date="2018-01" db="EMBL/GenBank/DDBJ databases">
        <title>Draft genome sequence of Sphaerisporangium sp. 7K107.</title>
        <authorList>
            <person name="Sahin N."/>
            <person name="Saygin H."/>
            <person name="Ay H."/>
        </authorList>
    </citation>
    <scope>NUCLEOTIDE SEQUENCE [LARGE SCALE GENOMIC DNA]</scope>
    <source>
        <strain evidence="13 14">7K107</strain>
    </source>
</reference>